<feature type="domain" description="ATPase BadF/BadG/BcrA/BcrD type" evidence="1">
    <location>
        <begin position="14"/>
        <end position="276"/>
    </location>
</feature>
<dbReference type="PANTHER" id="PTHR43190:SF3">
    <property type="entry name" value="N-ACETYL-D-GLUCOSAMINE KINASE"/>
    <property type="match status" value="1"/>
</dbReference>
<dbReference type="Gene3D" id="3.30.420.40">
    <property type="match status" value="2"/>
</dbReference>
<dbReference type="GO" id="GO:0016301">
    <property type="term" value="F:kinase activity"/>
    <property type="evidence" value="ECO:0007669"/>
    <property type="project" value="UniProtKB-KW"/>
</dbReference>
<dbReference type="Pfam" id="PF01869">
    <property type="entry name" value="BcrAD_BadFG"/>
    <property type="match status" value="1"/>
</dbReference>
<sequence>MTGQQNQTDPVCYLGIDGGGSKTQAILVDTQGLEIGRGQAGSSNYAAVGLTKAVEHITNAVTQARAQIADTYIVSKAWIGLAGIDTPQGHTEMLPHLQALAREVLLTNDAELGLSALPQAVGVVLIAGTGSIGLGRDQHGQIQRAGGWGHILGDEGSGYALGQRALQAAVRFADGRGPATSLLKQILSHWQLTEPYELITKVYPGEEKAMIARLSICVIQAASEGDAIASTILKQAANELAMTVCAVVRKLNFAAQKLPLALSGGLLIHEHIYRELVLAQLHQQFKALEVTLVNEPALSAAKAAIHLDNLATWKRA</sequence>
<dbReference type="InterPro" id="IPR002731">
    <property type="entry name" value="ATPase_BadF"/>
</dbReference>
<name>A0A8J3HWL2_9CHLR</name>
<dbReference type="Proteomes" id="UP000612362">
    <property type="component" value="Unassembled WGS sequence"/>
</dbReference>
<gene>
    <name evidence="2" type="ORF">KSX_15140</name>
</gene>
<accession>A0A8J3HWL2</accession>
<reference evidence="2" key="1">
    <citation type="submission" date="2020-10" db="EMBL/GenBank/DDBJ databases">
        <title>Taxonomic study of unclassified bacteria belonging to the class Ktedonobacteria.</title>
        <authorList>
            <person name="Yabe S."/>
            <person name="Wang C.M."/>
            <person name="Zheng Y."/>
            <person name="Sakai Y."/>
            <person name="Cavaletti L."/>
            <person name="Monciardini P."/>
            <person name="Donadio S."/>
        </authorList>
    </citation>
    <scope>NUCLEOTIDE SEQUENCE</scope>
    <source>
        <strain evidence="2">SOSP1-1</strain>
    </source>
</reference>
<comment type="caution">
    <text evidence="2">The sequence shown here is derived from an EMBL/GenBank/DDBJ whole genome shotgun (WGS) entry which is preliminary data.</text>
</comment>
<dbReference type="AlphaFoldDB" id="A0A8J3HWL2"/>
<proteinExistence type="predicted"/>
<keyword evidence="2" id="KW-0418">Kinase</keyword>
<dbReference type="InterPro" id="IPR052519">
    <property type="entry name" value="Euk-type_GlcNAc_Kinase"/>
</dbReference>
<dbReference type="PANTHER" id="PTHR43190">
    <property type="entry name" value="N-ACETYL-D-GLUCOSAMINE KINASE"/>
    <property type="match status" value="1"/>
</dbReference>
<keyword evidence="3" id="KW-1185">Reference proteome</keyword>
<evidence type="ECO:0000259" key="1">
    <source>
        <dbReference type="Pfam" id="PF01869"/>
    </source>
</evidence>
<dbReference type="CDD" id="cd24007">
    <property type="entry name" value="ASKHA_NBD_eukNAGK-like"/>
    <property type="match status" value="1"/>
</dbReference>
<dbReference type="RefSeq" id="WP_220192830.1">
    <property type="nucleotide sequence ID" value="NZ_BNJF01000001.1"/>
</dbReference>
<protein>
    <submittedName>
        <fullName evidence="2">N-acetylglucosamine kinase</fullName>
    </submittedName>
</protein>
<evidence type="ECO:0000313" key="3">
    <source>
        <dbReference type="Proteomes" id="UP000612362"/>
    </source>
</evidence>
<dbReference type="EMBL" id="BNJF01000001">
    <property type="protein sequence ID" value="GHO43351.1"/>
    <property type="molecule type" value="Genomic_DNA"/>
</dbReference>
<dbReference type="InterPro" id="IPR043129">
    <property type="entry name" value="ATPase_NBD"/>
</dbReference>
<keyword evidence="2" id="KW-0808">Transferase</keyword>
<dbReference type="SUPFAM" id="SSF53067">
    <property type="entry name" value="Actin-like ATPase domain"/>
    <property type="match status" value="2"/>
</dbReference>
<organism evidence="2 3">
    <name type="scientific">Ktedonospora formicarum</name>
    <dbReference type="NCBI Taxonomy" id="2778364"/>
    <lineage>
        <taxon>Bacteria</taxon>
        <taxon>Bacillati</taxon>
        <taxon>Chloroflexota</taxon>
        <taxon>Ktedonobacteria</taxon>
        <taxon>Ktedonobacterales</taxon>
        <taxon>Ktedonobacteraceae</taxon>
        <taxon>Ktedonospora</taxon>
    </lineage>
</organism>
<evidence type="ECO:0000313" key="2">
    <source>
        <dbReference type="EMBL" id="GHO43351.1"/>
    </source>
</evidence>